<organism evidence="1 2">
    <name type="scientific">Paracoccus methylovorus</name>
    <dbReference type="NCBI Taxonomy" id="2812658"/>
    <lineage>
        <taxon>Bacteria</taxon>
        <taxon>Pseudomonadati</taxon>
        <taxon>Pseudomonadota</taxon>
        <taxon>Alphaproteobacteria</taxon>
        <taxon>Rhodobacterales</taxon>
        <taxon>Paracoccaceae</taxon>
        <taxon>Paracoccus</taxon>
    </lineage>
</organism>
<dbReference type="EMBL" id="CP070371">
    <property type="protein sequence ID" value="QRZ14752.1"/>
    <property type="molecule type" value="Genomic_DNA"/>
</dbReference>
<dbReference type="RefSeq" id="WP_205295722.1">
    <property type="nucleotide sequence ID" value="NZ_CP070371.1"/>
</dbReference>
<protein>
    <submittedName>
        <fullName evidence="1">Uncharacterized protein</fullName>
    </submittedName>
</protein>
<evidence type="ECO:0000313" key="1">
    <source>
        <dbReference type="EMBL" id="QRZ14752.1"/>
    </source>
</evidence>
<gene>
    <name evidence="1" type="ORF">JWJ88_17460</name>
</gene>
<sequence>MVRLSERLLDRLLSMTTGNGTPEEHVRKALGGDPWRIRRAAPRWYTIWSGDPERLCRLRVLLLPQNGLDLSAEEELALVQAQLQRPNWVPDPRHLADARQKLRKAVSRRL</sequence>
<evidence type="ECO:0000313" key="2">
    <source>
        <dbReference type="Proteomes" id="UP000663629"/>
    </source>
</evidence>
<accession>A0ABX7JKI5</accession>
<proteinExistence type="predicted"/>
<reference evidence="1 2" key="1">
    <citation type="submission" date="2021-02" db="EMBL/GenBank/DDBJ databases">
        <title>Paracoccus methylovroum sp.nov., a new methanol and methylamine utilizing methylotrophic denitrifer.</title>
        <authorList>
            <person name="Timsy T."/>
            <person name="Behrendt U."/>
            <person name="Ulrich A."/>
            <person name="Spanner T."/>
            <person name="Foesel B.U."/>
            <person name="Horn M.A."/>
            <person name="Kolb S."/>
        </authorList>
    </citation>
    <scope>NUCLEOTIDE SEQUENCE [LARGE SCALE GENOMIC DNA]</scope>
    <source>
        <strain evidence="1 2">H4-D09</strain>
    </source>
</reference>
<name>A0ABX7JKI5_9RHOB</name>
<keyword evidence="2" id="KW-1185">Reference proteome</keyword>
<dbReference type="Proteomes" id="UP000663629">
    <property type="component" value="Chromosome 2"/>
</dbReference>